<keyword evidence="1" id="KW-0812">Transmembrane</keyword>
<feature type="transmembrane region" description="Helical" evidence="1">
    <location>
        <begin position="94"/>
        <end position="114"/>
    </location>
</feature>
<comment type="caution">
    <text evidence="2">The sequence shown here is derived from an EMBL/GenBank/DDBJ whole genome shotgun (WGS) entry which is preliminary data.</text>
</comment>
<accession>A0A2M9BD69</accession>
<protein>
    <submittedName>
        <fullName evidence="2">Uncharacterized protein</fullName>
    </submittedName>
</protein>
<evidence type="ECO:0000256" key="1">
    <source>
        <dbReference type="SAM" id="Phobius"/>
    </source>
</evidence>
<keyword evidence="1" id="KW-1133">Transmembrane helix</keyword>
<name>A0A2M9BD69_9ACTN</name>
<keyword evidence="1" id="KW-0472">Membrane</keyword>
<feature type="transmembrane region" description="Helical" evidence="1">
    <location>
        <begin position="33"/>
        <end position="57"/>
    </location>
</feature>
<dbReference type="EMBL" id="PGEZ01000001">
    <property type="protein sequence ID" value="PJJ55901.1"/>
    <property type="molecule type" value="Genomic_DNA"/>
</dbReference>
<keyword evidence="3" id="KW-1185">Reference proteome</keyword>
<sequence length="187" mass="18354">MGVAGVGLGAVAGLAWACGLRSWMEALAGPESTFTWATELGVLVPAAAAGALLGYAASLRLGGRPLSRWLVLSPLVTAAVLVVPGYLVDLLTRGLGSGALLVPMIAMATAYALASGGRPWARALAGALGAAGFVGIAVLPASMQPGLGAGTPQGFFVIVQGLSLIAVFSAAAAIPYGPTRSRLGGSA</sequence>
<organism evidence="2 3">
    <name type="scientific">Mumia flava</name>
    <dbReference type="NCBI Taxonomy" id="1348852"/>
    <lineage>
        <taxon>Bacteria</taxon>
        <taxon>Bacillati</taxon>
        <taxon>Actinomycetota</taxon>
        <taxon>Actinomycetes</taxon>
        <taxon>Propionibacteriales</taxon>
        <taxon>Nocardioidaceae</taxon>
        <taxon>Mumia</taxon>
    </lineage>
</organism>
<dbReference type="AlphaFoldDB" id="A0A2M9BD69"/>
<evidence type="ECO:0000313" key="2">
    <source>
        <dbReference type="EMBL" id="PJJ55901.1"/>
    </source>
</evidence>
<proteinExistence type="predicted"/>
<evidence type="ECO:0000313" key="3">
    <source>
        <dbReference type="Proteomes" id="UP000230842"/>
    </source>
</evidence>
<reference evidence="2 3" key="1">
    <citation type="submission" date="2017-11" db="EMBL/GenBank/DDBJ databases">
        <title>Genomic Encyclopedia of Archaeal and Bacterial Type Strains, Phase II (KMG-II): From Individual Species to Whole Genera.</title>
        <authorList>
            <person name="Goeker M."/>
        </authorList>
    </citation>
    <scope>NUCLEOTIDE SEQUENCE [LARGE SCALE GENOMIC DNA]</scope>
    <source>
        <strain evidence="2 3">DSM 27763</strain>
    </source>
</reference>
<dbReference type="Proteomes" id="UP000230842">
    <property type="component" value="Unassembled WGS sequence"/>
</dbReference>
<gene>
    <name evidence="2" type="ORF">CLV56_0104</name>
</gene>
<feature type="transmembrane region" description="Helical" evidence="1">
    <location>
        <begin position="69"/>
        <end position="88"/>
    </location>
</feature>
<feature type="transmembrane region" description="Helical" evidence="1">
    <location>
        <begin position="155"/>
        <end position="176"/>
    </location>
</feature>
<feature type="transmembrane region" description="Helical" evidence="1">
    <location>
        <begin position="121"/>
        <end position="143"/>
    </location>
</feature>